<dbReference type="PANTHER" id="PTHR13393:SF0">
    <property type="entry name" value="RNA N6-ADENOSINE-METHYLTRANSFERASE METTL16"/>
    <property type="match status" value="1"/>
</dbReference>
<dbReference type="InterPro" id="IPR010286">
    <property type="entry name" value="METTL16/RlmF"/>
</dbReference>
<evidence type="ECO:0000256" key="1">
    <source>
        <dbReference type="ARBA" id="ARBA00022603"/>
    </source>
</evidence>
<dbReference type="InterPro" id="IPR029063">
    <property type="entry name" value="SAM-dependent_MTases_sf"/>
</dbReference>
<organism evidence="3">
    <name type="scientific">Gongylonema pulchrum</name>
    <dbReference type="NCBI Taxonomy" id="637853"/>
    <lineage>
        <taxon>Eukaryota</taxon>
        <taxon>Metazoa</taxon>
        <taxon>Ecdysozoa</taxon>
        <taxon>Nematoda</taxon>
        <taxon>Chromadorea</taxon>
        <taxon>Rhabditida</taxon>
        <taxon>Spirurina</taxon>
        <taxon>Spiruromorpha</taxon>
        <taxon>Spiruroidea</taxon>
        <taxon>Gongylonematidae</taxon>
        <taxon>Gongylonema</taxon>
    </lineage>
</organism>
<keyword evidence="1" id="KW-0489">Methyltransferase</keyword>
<accession>A0A183ETF8</accession>
<dbReference type="GO" id="GO:0070475">
    <property type="term" value="P:rRNA base methylation"/>
    <property type="evidence" value="ECO:0007669"/>
    <property type="project" value="TreeGrafter"/>
</dbReference>
<evidence type="ECO:0000256" key="2">
    <source>
        <dbReference type="ARBA" id="ARBA00022679"/>
    </source>
</evidence>
<protein>
    <submittedName>
        <fullName evidence="3">MTS domain-containing protein</fullName>
    </submittedName>
</protein>
<dbReference type="PANTHER" id="PTHR13393">
    <property type="entry name" value="SAM-DEPENDENT METHYLTRANSFERASE"/>
    <property type="match status" value="1"/>
</dbReference>
<sequence length="77" mass="8861">LGARQCGWRFLATDADPSAVQVATANVQRNNLSERIEVVRVNADSMIKEIVRSRPDADFTFCMCNPPFYEYDEFEER</sequence>
<dbReference type="WBParaSite" id="GPUH_0002427901-mRNA-1">
    <property type="protein sequence ID" value="GPUH_0002427901-mRNA-1"/>
    <property type="gene ID" value="GPUH_0002427901"/>
</dbReference>
<reference evidence="3" key="1">
    <citation type="submission" date="2016-06" db="UniProtKB">
        <authorList>
            <consortium name="WormBaseParasite"/>
        </authorList>
    </citation>
    <scope>IDENTIFICATION</scope>
</reference>
<evidence type="ECO:0000313" key="3">
    <source>
        <dbReference type="WBParaSite" id="GPUH_0002427901-mRNA-1"/>
    </source>
</evidence>
<dbReference type="GO" id="GO:0005634">
    <property type="term" value="C:nucleus"/>
    <property type="evidence" value="ECO:0007669"/>
    <property type="project" value="TreeGrafter"/>
</dbReference>
<dbReference type="Pfam" id="PF05971">
    <property type="entry name" value="Methyltransf_10"/>
    <property type="match status" value="1"/>
</dbReference>
<dbReference type="GO" id="GO:0008168">
    <property type="term" value="F:methyltransferase activity"/>
    <property type="evidence" value="ECO:0007669"/>
    <property type="project" value="UniProtKB-KW"/>
</dbReference>
<dbReference type="Gene3D" id="3.40.50.150">
    <property type="entry name" value="Vaccinia Virus protein VP39"/>
    <property type="match status" value="1"/>
</dbReference>
<proteinExistence type="predicted"/>
<keyword evidence="2" id="KW-0808">Transferase</keyword>
<name>A0A183ETF8_9BILA</name>
<dbReference type="AlphaFoldDB" id="A0A183ETF8"/>
<dbReference type="SUPFAM" id="SSF53335">
    <property type="entry name" value="S-adenosyl-L-methionine-dependent methyltransferases"/>
    <property type="match status" value="1"/>
</dbReference>